<dbReference type="SUPFAM" id="SSF48264">
    <property type="entry name" value="Cytochrome P450"/>
    <property type="match status" value="1"/>
</dbReference>
<evidence type="ECO:0000256" key="9">
    <source>
        <dbReference type="RuleBase" id="RU000461"/>
    </source>
</evidence>
<organism evidence="10">
    <name type="scientific">uncultured Mycobacterium sp</name>
    <dbReference type="NCBI Taxonomy" id="171292"/>
    <lineage>
        <taxon>Bacteria</taxon>
        <taxon>Bacillati</taxon>
        <taxon>Actinomycetota</taxon>
        <taxon>Actinomycetes</taxon>
        <taxon>Mycobacteriales</taxon>
        <taxon>Mycobacteriaceae</taxon>
        <taxon>Mycobacterium</taxon>
        <taxon>environmental samples</taxon>
    </lineage>
</organism>
<name>A0A1Y5PE94_9MYCO</name>
<feature type="binding site" description="axial binding residue" evidence="8">
    <location>
        <position position="462"/>
    </location>
    <ligand>
        <name>heme</name>
        <dbReference type="ChEBI" id="CHEBI:30413"/>
    </ligand>
    <ligandPart>
        <name>Fe</name>
        <dbReference type="ChEBI" id="CHEBI:18248"/>
    </ligandPart>
</feature>
<dbReference type="CDD" id="cd11045">
    <property type="entry name" value="CYP136-like"/>
    <property type="match status" value="1"/>
</dbReference>
<dbReference type="GO" id="GO:0020037">
    <property type="term" value="F:heme binding"/>
    <property type="evidence" value="ECO:0007669"/>
    <property type="project" value="InterPro"/>
</dbReference>
<reference evidence="10" key="1">
    <citation type="submission" date="2016-03" db="EMBL/GenBank/DDBJ databases">
        <authorList>
            <person name="Ploux O."/>
        </authorList>
    </citation>
    <scope>NUCLEOTIDE SEQUENCE</scope>
    <source>
        <strain evidence="10">UC10</strain>
    </source>
</reference>
<dbReference type="GO" id="GO:0016705">
    <property type="term" value="F:oxidoreductase activity, acting on paired donors, with incorporation or reduction of molecular oxygen"/>
    <property type="evidence" value="ECO:0007669"/>
    <property type="project" value="InterPro"/>
</dbReference>
<gene>
    <name evidence="10" type="primary">cyp</name>
    <name evidence="10" type="ORF">MHPYR_40037</name>
</gene>
<dbReference type="InterPro" id="IPR036396">
    <property type="entry name" value="Cyt_P450_sf"/>
</dbReference>
<proteinExistence type="inferred from homology"/>
<keyword evidence="6 8" id="KW-0408">Iron</keyword>
<dbReference type="PANTHER" id="PTHR24286:SF24">
    <property type="entry name" value="LANOSTEROL 14-ALPHA DEMETHYLASE"/>
    <property type="match status" value="1"/>
</dbReference>
<dbReference type="PRINTS" id="PR00465">
    <property type="entry name" value="EP450IV"/>
</dbReference>
<evidence type="ECO:0000256" key="8">
    <source>
        <dbReference type="PIRSR" id="PIRSR602403-1"/>
    </source>
</evidence>
<dbReference type="InterPro" id="IPR002403">
    <property type="entry name" value="Cyt_P450_E_grp-IV"/>
</dbReference>
<evidence type="ECO:0000256" key="4">
    <source>
        <dbReference type="ARBA" id="ARBA00022723"/>
    </source>
</evidence>
<dbReference type="GO" id="GO:0004497">
    <property type="term" value="F:monooxygenase activity"/>
    <property type="evidence" value="ECO:0007669"/>
    <property type="project" value="UniProtKB-KW"/>
</dbReference>
<comment type="similarity">
    <text evidence="2 9">Belongs to the cytochrome P450 family.</text>
</comment>
<protein>
    <submittedName>
        <fullName evidence="10">Putative cytochrome P450 136</fullName>
        <ecNumber evidence="10">1.14.-.-</ecNumber>
    </submittedName>
</protein>
<dbReference type="PANTHER" id="PTHR24286">
    <property type="entry name" value="CYTOCHROME P450 26"/>
    <property type="match status" value="1"/>
</dbReference>
<evidence type="ECO:0000256" key="7">
    <source>
        <dbReference type="ARBA" id="ARBA00023033"/>
    </source>
</evidence>
<dbReference type="InterPro" id="IPR001128">
    <property type="entry name" value="Cyt_P450"/>
</dbReference>
<dbReference type="Pfam" id="PF00067">
    <property type="entry name" value="p450"/>
    <property type="match status" value="1"/>
</dbReference>
<evidence type="ECO:0000256" key="5">
    <source>
        <dbReference type="ARBA" id="ARBA00023002"/>
    </source>
</evidence>
<dbReference type="AlphaFoldDB" id="A0A1Y5PE94"/>
<sequence length="516" mass="58917">MGYTCGPGHTEPVARPLARGALMPTITTPQYLLDQAKRRVTTSPMLTLPGMGQLEKRLNARDWPQHPMAQPPAGSDLKPVMGDAGLPIIGHMVEMFRGGPDFWLQKYRKHGPVMLLDSPIIPTVAALGPDAGQAIYSNRNKDYSQQGWTPMIGAFFNRGLMLMDFEEHMFHRRIMQEAFVRTRLVGYTEQVDKVVSQVVANDWVANDPRFLLYPAMKELTLDIASMVFMGHEPGTDRELVTKVNKAFTVTTRAGNAIIRTGVPPFTWWRGLKAREYLERYFEERVRERRGKDGSDLLSVLCQTEDEDGNKFSDDDIVNHMIFLMMAAHDTSTSTATTMSHYLAANPEWQERCRDESDRLGDGPLDIEALEKLESLDLVMNESIRLVSPVQWAMRRTVRDTELLGYYLPEGTNVIYYPGMTHRLEEIYPDPYKFDPARFTEPRNEHKKHRYGFTPFGGGAHKCIGMVFGQLEIKTIMHRLLRRYRLELPRPGYEPRQDYGGMPVPMDGMPIVLRPLH</sequence>
<dbReference type="GO" id="GO:0016125">
    <property type="term" value="P:sterol metabolic process"/>
    <property type="evidence" value="ECO:0007669"/>
    <property type="project" value="TreeGrafter"/>
</dbReference>
<accession>A0A1Y5PE94</accession>
<dbReference type="Gene3D" id="1.10.630.10">
    <property type="entry name" value="Cytochrome P450"/>
    <property type="match status" value="1"/>
</dbReference>
<keyword evidence="5 9" id="KW-0560">Oxidoreductase</keyword>
<evidence type="ECO:0000256" key="2">
    <source>
        <dbReference type="ARBA" id="ARBA00010617"/>
    </source>
</evidence>
<keyword evidence="3 8" id="KW-0349">Heme</keyword>
<dbReference type="EC" id="1.14.-.-" evidence="10"/>
<keyword evidence="7 9" id="KW-0503">Monooxygenase</keyword>
<evidence type="ECO:0000256" key="1">
    <source>
        <dbReference type="ARBA" id="ARBA00001971"/>
    </source>
</evidence>
<dbReference type="EMBL" id="FLQS01000034">
    <property type="protein sequence ID" value="SBS77035.1"/>
    <property type="molecule type" value="Genomic_DNA"/>
</dbReference>
<keyword evidence="4 8" id="KW-0479">Metal-binding</keyword>
<comment type="cofactor">
    <cofactor evidence="1 8">
        <name>heme</name>
        <dbReference type="ChEBI" id="CHEBI:30413"/>
    </cofactor>
</comment>
<evidence type="ECO:0000313" key="10">
    <source>
        <dbReference type="EMBL" id="SBS77035.1"/>
    </source>
</evidence>
<dbReference type="PROSITE" id="PS00086">
    <property type="entry name" value="CYTOCHROME_P450"/>
    <property type="match status" value="1"/>
</dbReference>
<evidence type="ECO:0000256" key="3">
    <source>
        <dbReference type="ARBA" id="ARBA00022617"/>
    </source>
</evidence>
<evidence type="ECO:0000256" key="6">
    <source>
        <dbReference type="ARBA" id="ARBA00023004"/>
    </source>
</evidence>
<dbReference type="InterPro" id="IPR017972">
    <property type="entry name" value="Cyt_P450_CS"/>
</dbReference>
<dbReference type="GO" id="GO:0005506">
    <property type="term" value="F:iron ion binding"/>
    <property type="evidence" value="ECO:0007669"/>
    <property type="project" value="InterPro"/>
</dbReference>